<evidence type="ECO:0000313" key="2">
    <source>
        <dbReference type="EMBL" id="CEE97880.1"/>
    </source>
</evidence>
<organism evidence="4 7">
    <name type="scientific">Bifidobacterium longum subsp. infantis</name>
    <dbReference type="NCBI Taxonomy" id="1682"/>
    <lineage>
        <taxon>Bacteria</taxon>
        <taxon>Bacillati</taxon>
        <taxon>Actinomycetota</taxon>
        <taxon>Actinomycetes</taxon>
        <taxon>Bifidobacteriales</taxon>
        <taxon>Bifidobacteriaceae</taxon>
        <taxon>Bifidobacterium</taxon>
    </lineage>
</organism>
<dbReference type="AlphaFoldDB" id="A0A4T0UI22"/>
<feature type="compositionally biased region" description="Basic and acidic residues" evidence="1">
    <location>
        <begin position="1"/>
        <end position="19"/>
    </location>
</feature>
<sequence>MNIPDEKFEQWSESAERGDYGGSRGPVMRGPIHPVDAVHDDIRRDADGYPELKVNHDADCIIRPVAYRGDGVGLYPRGWDDDDD</sequence>
<dbReference type="Proteomes" id="UP000043107">
    <property type="component" value="Unassembled WGS sequence"/>
</dbReference>
<dbReference type="EMBL" id="CABHML010000042">
    <property type="protein sequence ID" value="VUW83180.1"/>
    <property type="molecule type" value="Genomic_DNA"/>
</dbReference>
<reference evidence="2 6" key="1">
    <citation type="submission" date="2014-09" db="EMBL/GenBank/DDBJ databases">
        <authorList>
            <person name="Bertelli C."/>
        </authorList>
    </citation>
    <scope>NUCLEOTIDE SEQUENCE [LARGE SCALE GENOMIC DNA]</scope>
    <source>
        <strain evidence="2 6">BIC1401111250</strain>
    </source>
</reference>
<dbReference type="Proteomes" id="UP000551316">
    <property type="component" value="Unassembled WGS sequence"/>
</dbReference>
<dbReference type="RefSeq" id="WP_014484483.1">
    <property type="nucleotide sequence ID" value="NZ_CABHML010000042.1"/>
</dbReference>
<reference evidence="5 8" key="3">
    <citation type="submission" date="2019-10" db="EMBL/GenBank/DDBJ databases">
        <authorList>
            <consortium name="Melissa Lawson"/>
            <person name="O'neill I."/>
        </authorList>
    </citation>
    <scope>NUCLEOTIDE SEQUENCE [LARGE SCALE GENOMIC DNA]</scope>
    <source>
        <strain evidence="5">LH_23</strain>
    </source>
</reference>
<feature type="region of interest" description="Disordered" evidence="1">
    <location>
        <begin position="1"/>
        <end position="32"/>
    </location>
</feature>
<evidence type="ECO:0000313" key="5">
    <source>
        <dbReference type="EMBL" id="VWQ33251.1"/>
    </source>
</evidence>
<dbReference type="Proteomes" id="UP000494246">
    <property type="component" value="Unassembled WGS sequence"/>
</dbReference>
<evidence type="ECO:0000313" key="6">
    <source>
        <dbReference type="Proteomes" id="UP000043107"/>
    </source>
</evidence>
<evidence type="ECO:0000313" key="3">
    <source>
        <dbReference type="EMBL" id="NQX50177.1"/>
    </source>
</evidence>
<accession>A0A4T0UI22</accession>
<dbReference type="EMBL" id="CCWP01000003">
    <property type="protein sequence ID" value="CEE97880.1"/>
    <property type="molecule type" value="Genomic_DNA"/>
</dbReference>
<reference evidence="3 9" key="4">
    <citation type="submission" date="2020-05" db="EMBL/GenBank/DDBJ databases">
        <title>Draft Genome Sequence of Bifidobacterium longum subsp. Infantis BI-G201, a Commercialization Strain.</title>
        <authorList>
            <person name="Song J."/>
            <person name="Xu Y."/>
            <person name="Han D."/>
            <person name="Teng Q."/>
            <person name="Jiang D."/>
            <person name="Liu Q."/>
        </authorList>
    </citation>
    <scope>NUCLEOTIDE SEQUENCE [LARGE SCALE GENOMIC DNA]</scope>
    <source>
        <strain evidence="3 9">BI-G201</strain>
    </source>
</reference>
<dbReference type="Proteomes" id="UP000319252">
    <property type="component" value="Unassembled WGS sequence"/>
</dbReference>
<proteinExistence type="predicted"/>
<reference evidence="4 7" key="2">
    <citation type="submission" date="2019-07" db="EMBL/GenBank/DDBJ databases">
        <authorList>
            <person name="Chang H.-W."/>
            <person name="Raman A."/>
            <person name="Venkatesh S."/>
            <person name="Gehrig J."/>
        </authorList>
    </citation>
    <scope>NUCLEOTIDE SEQUENCE [LARGE SCALE GENOMIC DNA]</scope>
    <source>
        <strain evidence="4">B.longum_ssp_infantis_4</strain>
    </source>
</reference>
<keyword evidence="6" id="KW-1185">Reference proteome</keyword>
<evidence type="ECO:0000313" key="9">
    <source>
        <dbReference type="Proteomes" id="UP000551316"/>
    </source>
</evidence>
<dbReference type="EMBL" id="CABWKH010000001">
    <property type="protein sequence ID" value="VWQ33251.1"/>
    <property type="molecule type" value="Genomic_DNA"/>
</dbReference>
<name>A0A4T0UI22_BIFLI</name>
<evidence type="ECO:0000313" key="8">
    <source>
        <dbReference type="Proteomes" id="UP000494246"/>
    </source>
</evidence>
<evidence type="ECO:0000256" key="1">
    <source>
        <dbReference type="SAM" id="MobiDB-lite"/>
    </source>
</evidence>
<evidence type="ECO:0000313" key="7">
    <source>
        <dbReference type="Proteomes" id="UP000319252"/>
    </source>
</evidence>
<evidence type="ECO:0000313" key="4">
    <source>
        <dbReference type="EMBL" id="VUW83180.1"/>
    </source>
</evidence>
<dbReference type="EMBL" id="JABNND010000003">
    <property type="protein sequence ID" value="NQX50177.1"/>
    <property type="molecule type" value="Genomic_DNA"/>
</dbReference>
<protein>
    <submittedName>
        <fullName evidence="4">Uncharacterized protein</fullName>
    </submittedName>
</protein>
<gene>
    <name evidence="5" type="ORF">BIFLH23_00376</name>
    <name evidence="2" type="ORF">BLIC_c00150</name>
    <name evidence="4" type="ORF">BLONGUMMC1_00896</name>
    <name evidence="3" type="ORF">HNS28_01410</name>
</gene>